<accession>A0A6I4MSL1</accession>
<reference evidence="1" key="1">
    <citation type="submission" date="2019-12" db="EMBL/GenBank/DDBJ databases">
        <title>Actinomadura physcomitrii sp. nov., a novel actinomycete isolated from moss [Physcomitrium sphaericum (Ludw) Fuernr].</title>
        <authorList>
            <person name="Zhuang X."/>
        </authorList>
    </citation>
    <scope>NUCLEOTIDE SEQUENCE [LARGE SCALE GENOMIC DNA]</scope>
    <source>
        <strain evidence="1">LD22</strain>
    </source>
</reference>
<comment type="caution">
    <text evidence="1">The sequence shown here is derived from an EMBL/GenBank/DDBJ whole genome shotgun (WGS) entry which is preliminary data.</text>
</comment>
<sequence>MAELKATYDRQANAAYIYFEDPAQAGAPGSAVKTYECDPIAVDGMINLDFDEEGRVIGIEILDARSKLPPYVLGTAERLDS</sequence>
<evidence type="ECO:0000313" key="1">
    <source>
        <dbReference type="EMBL" id="MWA06964.1"/>
    </source>
</evidence>
<evidence type="ECO:0000313" key="2">
    <source>
        <dbReference type="Proteomes" id="UP000462055"/>
    </source>
</evidence>
<protein>
    <submittedName>
        <fullName evidence="1">DUF2283 domain-containing protein</fullName>
    </submittedName>
</protein>
<dbReference type="InterPro" id="IPR019270">
    <property type="entry name" value="DUF2283"/>
</dbReference>
<dbReference type="EMBL" id="WBMS02000060">
    <property type="protein sequence ID" value="MWA06964.1"/>
    <property type="molecule type" value="Genomic_DNA"/>
</dbReference>
<proteinExistence type="predicted"/>
<keyword evidence="2" id="KW-1185">Reference proteome</keyword>
<dbReference type="AlphaFoldDB" id="A0A6I4MSL1"/>
<dbReference type="RefSeq" id="WP_151599878.1">
    <property type="nucleotide sequence ID" value="NZ_WBMS02000060.1"/>
</dbReference>
<dbReference type="Proteomes" id="UP000462055">
    <property type="component" value="Unassembled WGS sequence"/>
</dbReference>
<name>A0A6I4MSL1_9ACTN</name>
<gene>
    <name evidence="1" type="ORF">F8568_042820</name>
</gene>
<dbReference type="Pfam" id="PF10049">
    <property type="entry name" value="DUF2283"/>
    <property type="match status" value="1"/>
</dbReference>
<organism evidence="1 2">
    <name type="scientific">Actinomadura physcomitrii</name>
    <dbReference type="NCBI Taxonomy" id="2650748"/>
    <lineage>
        <taxon>Bacteria</taxon>
        <taxon>Bacillati</taxon>
        <taxon>Actinomycetota</taxon>
        <taxon>Actinomycetes</taxon>
        <taxon>Streptosporangiales</taxon>
        <taxon>Thermomonosporaceae</taxon>
        <taxon>Actinomadura</taxon>
    </lineage>
</organism>